<feature type="transmembrane region" description="Helical" evidence="2">
    <location>
        <begin position="28"/>
        <end position="51"/>
    </location>
</feature>
<feature type="region of interest" description="Disordered" evidence="1">
    <location>
        <begin position="105"/>
        <end position="125"/>
    </location>
</feature>
<accession>S5XLB6</accession>
<keyword evidence="2" id="KW-1133">Transmembrane helix</keyword>
<feature type="transmembrane region" description="Helical" evidence="2">
    <location>
        <begin position="71"/>
        <end position="99"/>
    </location>
</feature>
<reference evidence="3 4" key="1">
    <citation type="journal article" date="2014" name="BMC Genomics">
        <title>Architecture and functions of a multipartite genome of the methylotrophic bacterium Paracoccus aminophilus JCM 7686, containing primary and secondary chromids.</title>
        <authorList>
            <person name="Dziewit L."/>
            <person name="Czarnecki J."/>
            <person name="Wibberg D."/>
            <person name="Radlinska M."/>
            <person name="Mrozek P."/>
            <person name="Szymczak M."/>
            <person name="Schluter A."/>
            <person name="Puhler A."/>
            <person name="Bartosik D."/>
        </authorList>
    </citation>
    <scope>NUCLEOTIDE SEQUENCE [LARGE SCALE GENOMIC DNA]</scope>
    <source>
        <strain evidence="3">JCM 7686</strain>
    </source>
</reference>
<dbReference type="HOGENOM" id="CLU_1990482_0_0_5"/>
<dbReference type="RefSeq" id="WP_020949638.1">
    <property type="nucleotide sequence ID" value="NC_022041.1"/>
</dbReference>
<keyword evidence="2" id="KW-0472">Membrane</keyword>
<evidence type="ECO:0000256" key="2">
    <source>
        <dbReference type="SAM" id="Phobius"/>
    </source>
</evidence>
<evidence type="ECO:0000313" key="3">
    <source>
        <dbReference type="EMBL" id="AGT07999.1"/>
    </source>
</evidence>
<sequence length="125" mass="13055">MTMIVISPLLLLLARFFCRDLLVRRLLMVMALLMVGLMLLVLAIGFGLIGYCGPLVDAFTLNCTDPTGGGVATVVILLLLGTGMLPLITLLTLAVAAVIEIRARRQAPPGAAPTSPGGNKGIDRG</sequence>
<organism evidence="3 4">
    <name type="scientific">Paracoccus aminophilus JCM 7686</name>
    <dbReference type="NCBI Taxonomy" id="1367847"/>
    <lineage>
        <taxon>Bacteria</taxon>
        <taxon>Pseudomonadati</taxon>
        <taxon>Pseudomonadota</taxon>
        <taxon>Alphaproteobacteria</taxon>
        <taxon>Rhodobacterales</taxon>
        <taxon>Paracoccaceae</taxon>
        <taxon>Paracoccus</taxon>
    </lineage>
</organism>
<dbReference type="STRING" id="1367847.JCM7686_0890"/>
<gene>
    <name evidence="3" type="ORF">JCM7686_0890</name>
</gene>
<name>S5XLB6_PARAH</name>
<evidence type="ECO:0000256" key="1">
    <source>
        <dbReference type="SAM" id="MobiDB-lite"/>
    </source>
</evidence>
<keyword evidence="4" id="KW-1185">Reference proteome</keyword>
<dbReference type="KEGG" id="pami:JCM7686_0890"/>
<dbReference type="AlphaFoldDB" id="S5XLB6"/>
<feature type="compositionally biased region" description="Low complexity" evidence="1">
    <location>
        <begin position="105"/>
        <end position="117"/>
    </location>
</feature>
<dbReference type="PATRIC" id="fig|1367847.3.peg.850"/>
<dbReference type="Proteomes" id="UP000015480">
    <property type="component" value="Chromosome"/>
</dbReference>
<evidence type="ECO:0000313" key="4">
    <source>
        <dbReference type="Proteomes" id="UP000015480"/>
    </source>
</evidence>
<keyword evidence="2" id="KW-0812">Transmembrane</keyword>
<dbReference type="EMBL" id="CP006650">
    <property type="protein sequence ID" value="AGT07999.1"/>
    <property type="molecule type" value="Genomic_DNA"/>
</dbReference>
<proteinExistence type="predicted"/>
<protein>
    <submittedName>
        <fullName evidence="3">Uncharacterized protein</fullName>
    </submittedName>
</protein>